<feature type="compositionally biased region" description="Polar residues" evidence="1">
    <location>
        <begin position="1"/>
        <end position="17"/>
    </location>
</feature>
<name>A0A9P4NYR7_9PEZI</name>
<dbReference type="EMBL" id="MU007017">
    <property type="protein sequence ID" value="KAF2434142.1"/>
    <property type="molecule type" value="Genomic_DNA"/>
</dbReference>
<dbReference type="AlphaFoldDB" id="A0A9P4NYR7"/>
<evidence type="ECO:0000313" key="3">
    <source>
        <dbReference type="Proteomes" id="UP000800235"/>
    </source>
</evidence>
<feature type="region of interest" description="Disordered" evidence="1">
    <location>
        <begin position="1"/>
        <end position="32"/>
    </location>
</feature>
<proteinExistence type="predicted"/>
<gene>
    <name evidence="2" type="ORF">EJ08DRAFT_657386</name>
</gene>
<reference evidence="2" key="1">
    <citation type="journal article" date="2020" name="Stud. Mycol.">
        <title>101 Dothideomycetes genomes: a test case for predicting lifestyles and emergence of pathogens.</title>
        <authorList>
            <person name="Haridas S."/>
            <person name="Albert R."/>
            <person name="Binder M."/>
            <person name="Bloem J."/>
            <person name="Labutti K."/>
            <person name="Salamov A."/>
            <person name="Andreopoulos B."/>
            <person name="Baker S."/>
            <person name="Barry K."/>
            <person name="Bills G."/>
            <person name="Bluhm B."/>
            <person name="Cannon C."/>
            <person name="Castanera R."/>
            <person name="Culley D."/>
            <person name="Daum C."/>
            <person name="Ezra D."/>
            <person name="Gonzalez J."/>
            <person name="Henrissat B."/>
            <person name="Kuo A."/>
            <person name="Liang C."/>
            <person name="Lipzen A."/>
            <person name="Lutzoni F."/>
            <person name="Magnuson J."/>
            <person name="Mondo S."/>
            <person name="Nolan M."/>
            <person name="Ohm R."/>
            <person name="Pangilinan J."/>
            <person name="Park H.-J."/>
            <person name="Ramirez L."/>
            <person name="Alfaro M."/>
            <person name="Sun H."/>
            <person name="Tritt A."/>
            <person name="Yoshinaga Y."/>
            <person name="Zwiers L.-H."/>
            <person name="Turgeon B."/>
            <person name="Goodwin S."/>
            <person name="Spatafora J."/>
            <person name="Crous P."/>
            <person name="Grigoriev I."/>
        </authorList>
    </citation>
    <scope>NUCLEOTIDE SEQUENCE</scope>
    <source>
        <strain evidence="2">CBS 130266</strain>
    </source>
</reference>
<keyword evidence="3" id="KW-1185">Reference proteome</keyword>
<protein>
    <submittedName>
        <fullName evidence="2">Uncharacterized protein</fullName>
    </submittedName>
</protein>
<accession>A0A9P4NYR7</accession>
<dbReference type="Proteomes" id="UP000800235">
    <property type="component" value="Unassembled WGS sequence"/>
</dbReference>
<comment type="caution">
    <text evidence="2">The sequence shown here is derived from an EMBL/GenBank/DDBJ whole genome shotgun (WGS) entry which is preliminary data.</text>
</comment>
<sequence>MVDQPPNLSSAHPTSTVAKPESNAEEKTKPAGFLDLPGEIRNQVYRNILQDSSWIVRTHDNNGTLTFTRELKVVGAPGVAWAGIEIIPPPLLDVCDVLNLRSVCSQANREMKTVTGFRYFAMSMVASDGKRSNVETFLDQLPPVSLNSLQGLMVQVEDSPWRNGGDEMDEVKVNLLKLRLQGLGVTLFVE</sequence>
<organism evidence="2 3">
    <name type="scientific">Tothia fuscella</name>
    <dbReference type="NCBI Taxonomy" id="1048955"/>
    <lineage>
        <taxon>Eukaryota</taxon>
        <taxon>Fungi</taxon>
        <taxon>Dikarya</taxon>
        <taxon>Ascomycota</taxon>
        <taxon>Pezizomycotina</taxon>
        <taxon>Dothideomycetes</taxon>
        <taxon>Pleosporomycetidae</taxon>
        <taxon>Venturiales</taxon>
        <taxon>Cylindrosympodiaceae</taxon>
        <taxon>Tothia</taxon>
    </lineage>
</organism>
<evidence type="ECO:0000313" key="2">
    <source>
        <dbReference type="EMBL" id="KAF2434142.1"/>
    </source>
</evidence>
<evidence type="ECO:0000256" key="1">
    <source>
        <dbReference type="SAM" id="MobiDB-lite"/>
    </source>
</evidence>
<dbReference type="OrthoDB" id="62952at2759"/>